<dbReference type="Gene3D" id="1.10.357.10">
    <property type="entry name" value="Tetracycline Repressor, domain 2"/>
    <property type="match status" value="1"/>
</dbReference>
<gene>
    <name evidence="8" type="ORF">ACEZDB_33365</name>
    <name evidence="7" type="ORF">ACEZDG_05305</name>
</gene>
<evidence type="ECO:0000256" key="4">
    <source>
        <dbReference type="PROSITE-ProRule" id="PRU00335"/>
    </source>
</evidence>
<evidence type="ECO:0000256" key="2">
    <source>
        <dbReference type="ARBA" id="ARBA00023125"/>
    </source>
</evidence>
<keyword evidence="10" id="KW-1185">Reference proteome</keyword>
<accession>A0ABV6V4R1</accession>
<evidence type="ECO:0000256" key="5">
    <source>
        <dbReference type="SAM" id="MobiDB-lite"/>
    </source>
</evidence>
<dbReference type="InterPro" id="IPR009057">
    <property type="entry name" value="Homeodomain-like_sf"/>
</dbReference>
<sequence>MPRPPDEGTTAPSRRRRNQERTRERIYATAVLLFSRKGYADTSVAEIAACADIGRGTFFNYFAHKDCLISAWTQDRLRKLDSRVTGRLRGGAGTAEALYAYMTALGDLNEEEPELSAAMLTAWIQAGWMAERRPELGAVFAGVVERGLVRGDVSGAVSPERVGDVLWGLYVGALHRWAGRAPDRRRGLLDTELRLGVQLLLNGLAPTSARL</sequence>
<dbReference type="SUPFAM" id="SSF46689">
    <property type="entry name" value="Homeodomain-like"/>
    <property type="match status" value="1"/>
</dbReference>
<dbReference type="Proteomes" id="UP001592530">
    <property type="component" value="Unassembled WGS sequence"/>
</dbReference>
<dbReference type="PANTHER" id="PTHR30055">
    <property type="entry name" value="HTH-TYPE TRANSCRIPTIONAL REGULATOR RUTR"/>
    <property type="match status" value="1"/>
</dbReference>
<evidence type="ECO:0000313" key="9">
    <source>
        <dbReference type="Proteomes" id="UP001592530"/>
    </source>
</evidence>
<dbReference type="RefSeq" id="WP_380503012.1">
    <property type="nucleotide sequence ID" value="NZ_JBHEZX010000002.1"/>
</dbReference>
<evidence type="ECO:0000313" key="7">
    <source>
        <dbReference type="EMBL" id="MFC1408695.1"/>
    </source>
</evidence>
<dbReference type="Pfam" id="PF00440">
    <property type="entry name" value="TetR_N"/>
    <property type="match status" value="1"/>
</dbReference>
<dbReference type="InterPro" id="IPR001647">
    <property type="entry name" value="HTH_TetR"/>
</dbReference>
<dbReference type="InterPro" id="IPR050109">
    <property type="entry name" value="HTH-type_TetR-like_transc_reg"/>
</dbReference>
<keyword evidence="2 4" id="KW-0238">DNA-binding</keyword>
<evidence type="ECO:0000256" key="1">
    <source>
        <dbReference type="ARBA" id="ARBA00023015"/>
    </source>
</evidence>
<evidence type="ECO:0000256" key="3">
    <source>
        <dbReference type="ARBA" id="ARBA00023163"/>
    </source>
</evidence>
<feature type="domain" description="HTH tetR-type" evidence="6">
    <location>
        <begin position="20"/>
        <end position="80"/>
    </location>
</feature>
<keyword evidence="1" id="KW-0805">Transcription regulation</keyword>
<dbReference type="InterPro" id="IPR036271">
    <property type="entry name" value="Tet_transcr_reg_TetR-rel_C_sf"/>
</dbReference>
<dbReference type="EMBL" id="JBHEZX010000002">
    <property type="protein sequence ID" value="MFC1408695.1"/>
    <property type="molecule type" value="Genomic_DNA"/>
</dbReference>
<dbReference type="Proteomes" id="UP001592582">
    <property type="component" value="Unassembled WGS sequence"/>
</dbReference>
<evidence type="ECO:0000313" key="10">
    <source>
        <dbReference type="Proteomes" id="UP001592582"/>
    </source>
</evidence>
<dbReference type="EMBL" id="JBHEZY010000019">
    <property type="protein sequence ID" value="MFC1435539.1"/>
    <property type="molecule type" value="Genomic_DNA"/>
</dbReference>
<comment type="caution">
    <text evidence="7">The sequence shown here is derived from an EMBL/GenBank/DDBJ whole genome shotgun (WGS) entry which is preliminary data.</text>
</comment>
<feature type="region of interest" description="Disordered" evidence="5">
    <location>
        <begin position="1"/>
        <end position="21"/>
    </location>
</feature>
<dbReference type="PRINTS" id="PR00455">
    <property type="entry name" value="HTHTETR"/>
</dbReference>
<organism evidence="7 10">
    <name type="scientific">Streptacidiphilus alkalitolerans</name>
    <dbReference type="NCBI Taxonomy" id="3342712"/>
    <lineage>
        <taxon>Bacteria</taxon>
        <taxon>Bacillati</taxon>
        <taxon>Actinomycetota</taxon>
        <taxon>Actinomycetes</taxon>
        <taxon>Kitasatosporales</taxon>
        <taxon>Streptomycetaceae</taxon>
        <taxon>Streptacidiphilus</taxon>
    </lineage>
</organism>
<dbReference type="PROSITE" id="PS50977">
    <property type="entry name" value="HTH_TETR_2"/>
    <property type="match status" value="1"/>
</dbReference>
<name>A0ABV6V4R1_9ACTN</name>
<reference evidence="9 10" key="1">
    <citation type="submission" date="2024-09" db="EMBL/GenBank/DDBJ databases">
        <authorList>
            <person name="Lee S.D."/>
        </authorList>
    </citation>
    <scope>NUCLEOTIDE SEQUENCE [LARGE SCALE GENOMIC DNA]</scope>
    <source>
        <strain evidence="7 10">N1-1</strain>
        <strain evidence="8 9">N1-3</strain>
    </source>
</reference>
<feature type="DNA-binding region" description="H-T-H motif" evidence="4">
    <location>
        <begin position="43"/>
        <end position="62"/>
    </location>
</feature>
<dbReference type="SUPFAM" id="SSF48498">
    <property type="entry name" value="Tetracyclin repressor-like, C-terminal domain"/>
    <property type="match status" value="1"/>
</dbReference>
<protein>
    <submittedName>
        <fullName evidence="7">TetR/AcrR family transcriptional regulator</fullName>
    </submittedName>
</protein>
<proteinExistence type="predicted"/>
<evidence type="ECO:0000313" key="8">
    <source>
        <dbReference type="EMBL" id="MFC1435539.1"/>
    </source>
</evidence>
<dbReference type="PANTHER" id="PTHR30055:SF234">
    <property type="entry name" value="HTH-TYPE TRANSCRIPTIONAL REGULATOR BETI"/>
    <property type="match status" value="1"/>
</dbReference>
<evidence type="ECO:0000259" key="6">
    <source>
        <dbReference type="PROSITE" id="PS50977"/>
    </source>
</evidence>
<keyword evidence="3" id="KW-0804">Transcription</keyword>